<organism evidence="26 27">
    <name type="scientific">Erysiphe pulchra</name>
    <dbReference type="NCBI Taxonomy" id="225359"/>
    <lineage>
        <taxon>Eukaryota</taxon>
        <taxon>Fungi</taxon>
        <taxon>Dikarya</taxon>
        <taxon>Ascomycota</taxon>
        <taxon>Pezizomycotina</taxon>
        <taxon>Leotiomycetes</taxon>
        <taxon>Erysiphales</taxon>
        <taxon>Erysiphaceae</taxon>
        <taxon>Erysiphe</taxon>
    </lineage>
</organism>
<keyword evidence="19" id="KW-0233">DNA recombination</keyword>
<dbReference type="GO" id="GO:0015074">
    <property type="term" value="P:DNA integration"/>
    <property type="evidence" value="ECO:0007669"/>
    <property type="project" value="UniProtKB-KW"/>
</dbReference>
<evidence type="ECO:0000259" key="25">
    <source>
        <dbReference type="PROSITE" id="PS50994"/>
    </source>
</evidence>
<evidence type="ECO:0000256" key="5">
    <source>
        <dbReference type="ARBA" id="ARBA00022695"/>
    </source>
</evidence>
<dbReference type="InterPro" id="IPR039537">
    <property type="entry name" value="Retrotran_Ty1/copia-like"/>
</dbReference>
<dbReference type="STRING" id="225359.A0A2S4PKN4"/>
<sequence>MSLSSTRIASQILKFINSNRIYIDELNEEFNERVRKAAENDCDGSIQVGVTKRKGKSRRFIFPRFPSEWSKSKEAFGRAINSFEDKFKIGQSNKVAATILPGNYPHSPSPQISLAYNSPRGHLPERNIQQIPNLSRSSENYQAHMPLNPREIMALFSSFDKLDDLNWTTWKGHMKDNLEMHDLWEIVTGEEKKPSHDMSSAVKWMSREKVARTVIKNSLGVKDYHQVQYMNNVAEIWRILTGLHQKIGVQAKADLIWKFWSMRCAEGASVRDYIGAIRAVHMELAEMGTIIEDHLLAIAITKSLPQSYDTYVSTIFATLVNLEEADPIYITNKILEEEMRRESKSEDVNIATQKICYNCKKPGHTKEECYSKGGEAVKKKKDAGKIEQDIQVAEDDAFHASHMALVRTPKIESKNSTSYYWSHDLWIADSGANSHIANHREIFFNYTPSKGTLNVAGGLTANIEGTSVVYMRGIVNGKQNDLKLMNAGGGVKYEKGTCQFWNSKYKLIATETLDGNLYHVNAKAYMFHFPTVNSVSSPVVSWNQAHKRLGHTSLTSSTKIFDNGLIEGIKISEHEMRLKELNCESCIAAKAHRAPFSKLAERRSSQFGDLTHPDASVRQKLLNYCNSVHIQYGWWPKRVRTDNAAEYEGCRVWLEERGIELNTFALYAPQQNSVSERMNRTLLDLARAMRIEKNLPETLWGEAVLHAAWIRNRCPTEALNGATPIESLTGERPNLSMTREFRNDARKVVFTGLEDGPKAIRYFDESTRRIKISRNYNFIVKTPVDQNKERDEIESMRNNCESGESPTSERRNQISTRGKPINEIQKSALENNPRELRETTASGTSTRRNYAELSGFNPRKFIRYSKASNTVSTSSEGYLAGEYYVNSPYFTNIANELMIKNGDDELPNTIKEARQRSDWLSWDKAIQIELETLNQKCNWELVEPPKDKNKI</sequence>
<gene>
    <name evidence="26" type="ORF">EPUL_005263</name>
</gene>
<dbReference type="Gene3D" id="3.30.420.10">
    <property type="entry name" value="Ribonuclease H-like superfamily/Ribonuclease H"/>
    <property type="match status" value="1"/>
</dbReference>
<dbReference type="SMART" id="SM00343">
    <property type="entry name" value="ZnF_C2HC"/>
    <property type="match status" value="1"/>
</dbReference>
<keyword evidence="18" id="KW-0238">DNA-binding</keyword>
<keyword evidence="13" id="KW-0694">RNA-binding</keyword>
<keyword evidence="16" id="KW-0808">Transferase</keyword>
<feature type="region of interest" description="Disordered" evidence="23">
    <location>
        <begin position="788"/>
        <end position="848"/>
    </location>
</feature>
<dbReference type="GO" id="GO:0004519">
    <property type="term" value="F:endonuclease activity"/>
    <property type="evidence" value="ECO:0007669"/>
    <property type="project" value="UniProtKB-KW"/>
</dbReference>
<dbReference type="GO" id="GO:0003723">
    <property type="term" value="F:RNA binding"/>
    <property type="evidence" value="ECO:0007669"/>
    <property type="project" value="UniProtKB-KW"/>
</dbReference>
<dbReference type="InterPro" id="IPR001584">
    <property type="entry name" value="Integrase_cat-core"/>
</dbReference>
<keyword evidence="5" id="KW-0548">Nucleotidyltransferase</keyword>
<comment type="function">
    <text evidence="1">The aspartyl protease (PR) mediates the proteolytic cleavages of the Gag and Gag-Pol polyproteins after assembly of the VLP.</text>
</comment>
<dbReference type="InterPro" id="IPR025724">
    <property type="entry name" value="GAG-pre-integrase_dom"/>
</dbReference>
<evidence type="ECO:0000256" key="2">
    <source>
        <dbReference type="ARBA" id="ARBA00022578"/>
    </source>
</evidence>
<evidence type="ECO:0000256" key="11">
    <source>
        <dbReference type="ARBA" id="ARBA00022840"/>
    </source>
</evidence>
<dbReference type="GO" id="GO:0006310">
    <property type="term" value="P:DNA recombination"/>
    <property type="evidence" value="ECO:0007669"/>
    <property type="project" value="UniProtKB-KW"/>
</dbReference>
<dbReference type="AlphaFoldDB" id="A0A2S4PKN4"/>
<dbReference type="GO" id="GO:0005634">
    <property type="term" value="C:nucleus"/>
    <property type="evidence" value="ECO:0007669"/>
    <property type="project" value="UniProtKB-ARBA"/>
</dbReference>
<dbReference type="PANTHER" id="PTHR42648:SF11">
    <property type="entry name" value="TRANSPOSON TY4-P GAG-POL POLYPROTEIN"/>
    <property type="match status" value="1"/>
</dbReference>
<reference evidence="26 27" key="1">
    <citation type="submission" date="2017-10" db="EMBL/GenBank/DDBJ databases">
        <title>Development of genomic resources for the powdery mildew, Erysiphe pulchra.</title>
        <authorList>
            <person name="Wadl P.A."/>
            <person name="Mack B.M."/>
            <person name="Moore G."/>
            <person name="Beltz S.B."/>
        </authorList>
    </citation>
    <scope>NUCLEOTIDE SEQUENCE [LARGE SCALE GENOMIC DNA]</scope>
    <source>
        <strain evidence="26">Cflorida</strain>
    </source>
</reference>
<accession>A0A2S4PKN4</accession>
<dbReference type="GO" id="GO:0006508">
    <property type="term" value="P:proteolysis"/>
    <property type="evidence" value="ECO:0007669"/>
    <property type="project" value="UniProtKB-KW"/>
</dbReference>
<keyword evidence="12" id="KW-0460">Magnesium</keyword>
<keyword evidence="6" id="KW-0540">Nuclease</keyword>
<evidence type="ECO:0000256" key="17">
    <source>
        <dbReference type="ARBA" id="ARBA00023113"/>
    </source>
</evidence>
<evidence type="ECO:0008006" key="28">
    <source>
        <dbReference type="Google" id="ProtNLM"/>
    </source>
</evidence>
<dbReference type="Proteomes" id="UP000237438">
    <property type="component" value="Unassembled WGS sequence"/>
</dbReference>
<keyword evidence="7" id="KW-0479">Metal-binding</keyword>
<dbReference type="PROSITE" id="PS50994">
    <property type="entry name" value="INTEGRASE"/>
    <property type="match status" value="1"/>
</dbReference>
<dbReference type="GO" id="GO:0003964">
    <property type="term" value="F:RNA-directed DNA polymerase activity"/>
    <property type="evidence" value="ECO:0007669"/>
    <property type="project" value="UniProtKB-KW"/>
</dbReference>
<evidence type="ECO:0000256" key="22">
    <source>
        <dbReference type="PROSITE-ProRule" id="PRU00047"/>
    </source>
</evidence>
<keyword evidence="16" id="KW-0239">DNA-directed DNA polymerase</keyword>
<evidence type="ECO:0000256" key="8">
    <source>
        <dbReference type="ARBA" id="ARBA00022741"/>
    </source>
</evidence>
<evidence type="ECO:0000313" key="26">
    <source>
        <dbReference type="EMBL" id="POS82585.1"/>
    </source>
</evidence>
<keyword evidence="27" id="KW-1185">Reference proteome</keyword>
<evidence type="ECO:0000256" key="12">
    <source>
        <dbReference type="ARBA" id="ARBA00022842"/>
    </source>
</evidence>
<evidence type="ECO:0000256" key="19">
    <source>
        <dbReference type="ARBA" id="ARBA00023172"/>
    </source>
</evidence>
<protein>
    <recommendedName>
        <fullName evidence="28">Integrase catalytic domain-containing protein</fullName>
    </recommendedName>
</protein>
<evidence type="ECO:0000256" key="15">
    <source>
        <dbReference type="ARBA" id="ARBA00022918"/>
    </source>
</evidence>
<evidence type="ECO:0000256" key="13">
    <source>
        <dbReference type="ARBA" id="ARBA00022884"/>
    </source>
</evidence>
<evidence type="ECO:0000256" key="14">
    <source>
        <dbReference type="ARBA" id="ARBA00022908"/>
    </source>
</evidence>
<dbReference type="Pfam" id="PF13976">
    <property type="entry name" value="gag_pre-integrs"/>
    <property type="match status" value="1"/>
</dbReference>
<dbReference type="SUPFAM" id="SSF53098">
    <property type="entry name" value="Ribonuclease H-like"/>
    <property type="match status" value="1"/>
</dbReference>
<dbReference type="GO" id="GO:0008233">
    <property type="term" value="F:peptidase activity"/>
    <property type="evidence" value="ECO:0007669"/>
    <property type="project" value="UniProtKB-KW"/>
</dbReference>
<dbReference type="EMBL" id="PEDP01002571">
    <property type="protein sequence ID" value="POS82585.1"/>
    <property type="molecule type" value="Genomic_DNA"/>
</dbReference>
<evidence type="ECO:0000259" key="24">
    <source>
        <dbReference type="PROSITE" id="PS50158"/>
    </source>
</evidence>
<dbReference type="GO" id="GO:0003887">
    <property type="term" value="F:DNA-directed DNA polymerase activity"/>
    <property type="evidence" value="ECO:0007669"/>
    <property type="project" value="UniProtKB-KW"/>
</dbReference>
<keyword evidence="22" id="KW-0863">Zinc-finger</keyword>
<evidence type="ECO:0000256" key="3">
    <source>
        <dbReference type="ARBA" id="ARBA00022612"/>
    </source>
</evidence>
<dbReference type="PROSITE" id="PS50158">
    <property type="entry name" value="ZF_CCHC"/>
    <property type="match status" value="1"/>
</dbReference>
<evidence type="ECO:0000256" key="21">
    <source>
        <dbReference type="ARBA" id="ARBA00049244"/>
    </source>
</evidence>
<feature type="domain" description="CCHC-type" evidence="24">
    <location>
        <begin position="356"/>
        <end position="369"/>
    </location>
</feature>
<feature type="compositionally biased region" description="Polar residues" evidence="23">
    <location>
        <begin position="796"/>
        <end position="806"/>
    </location>
</feature>
<keyword evidence="15" id="KW-0695">RNA-directed DNA polymerase</keyword>
<keyword evidence="10" id="KW-0378">Hydrolase</keyword>
<dbReference type="InterPro" id="IPR054722">
    <property type="entry name" value="PolX-like_BBD"/>
</dbReference>
<dbReference type="GO" id="GO:0032196">
    <property type="term" value="P:transposition"/>
    <property type="evidence" value="ECO:0007669"/>
    <property type="project" value="UniProtKB-KW"/>
</dbReference>
<comment type="caution">
    <text evidence="26">The sequence shown here is derived from an EMBL/GenBank/DDBJ whole genome shotgun (WGS) entry which is preliminary data.</text>
</comment>
<evidence type="ECO:0000256" key="20">
    <source>
        <dbReference type="ARBA" id="ARBA00048173"/>
    </source>
</evidence>
<dbReference type="GO" id="GO:0005524">
    <property type="term" value="F:ATP binding"/>
    <property type="evidence" value="ECO:0007669"/>
    <property type="project" value="UniProtKB-KW"/>
</dbReference>
<keyword evidence="17" id="KW-0917">Virion maturation</keyword>
<dbReference type="InterPro" id="IPR036397">
    <property type="entry name" value="RNaseH_sf"/>
</dbReference>
<name>A0A2S4PKN4_9PEZI</name>
<evidence type="ECO:0000256" key="6">
    <source>
        <dbReference type="ARBA" id="ARBA00022722"/>
    </source>
</evidence>
<dbReference type="GO" id="GO:0003677">
    <property type="term" value="F:DNA binding"/>
    <property type="evidence" value="ECO:0007669"/>
    <property type="project" value="UniProtKB-KW"/>
</dbReference>
<comment type="catalytic activity">
    <reaction evidence="21">
        <text>DNA(n) + a 2'-deoxyribonucleoside 5'-triphosphate = DNA(n+1) + diphosphate</text>
        <dbReference type="Rhea" id="RHEA:22508"/>
        <dbReference type="Rhea" id="RHEA-COMP:17339"/>
        <dbReference type="Rhea" id="RHEA-COMP:17340"/>
        <dbReference type="ChEBI" id="CHEBI:33019"/>
        <dbReference type="ChEBI" id="CHEBI:61560"/>
        <dbReference type="ChEBI" id="CHEBI:173112"/>
        <dbReference type="EC" id="2.7.7.7"/>
    </reaction>
</comment>
<proteinExistence type="predicted"/>
<dbReference type="InterPro" id="IPR001878">
    <property type="entry name" value="Znf_CCHC"/>
</dbReference>
<comment type="catalytic activity">
    <reaction evidence="20">
        <text>DNA(n) + a 2'-deoxyribonucleoside 5'-triphosphate = DNA(n+1) + diphosphate</text>
        <dbReference type="Rhea" id="RHEA:22508"/>
        <dbReference type="Rhea" id="RHEA-COMP:17339"/>
        <dbReference type="Rhea" id="RHEA-COMP:17340"/>
        <dbReference type="ChEBI" id="CHEBI:33019"/>
        <dbReference type="ChEBI" id="CHEBI:61560"/>
        <dbReference type="ChEBI" id="CHEBI:173112"/>
        <dbReference type="EC" id="2.7.7.49"/>
    </reaction>
</comment>
<evidence type="ECO:0000256" key="10">
    <source>
        <dbReference type="ARBA" id="ARBA00022801"/>
    </source>
</evidence>
<feature type="non-terminal residue" evidence="26">
    <location>
        <position position="951"/>
    </location>
</feature>
<keyword evidence="11" id="KW-0067">ATP-binding</keyword>
<dbReference type="GO" id="GO:0008270">
    <property type="term" value="F:zinc ion binding"/>
    <property type="evidence" value="ECO:0007669"/>
    <property type="project" value="UniProtKB-KW"/>
</dbReference>
<dbReference type="OrthoDB" id="3035098at2759"/>
<keyword evidence="2" id="KW-0815">Transposition</keyword>
<evidence type="ECO:0000256" key="18">
    <source>
        <dbReference type="ARBA" id="ARBA00023125"/>
    </source>
</evidence>
<evidence type="ECO:0000256" key="9">
    <source>
        <dbReference type="ARBA" id="ARBA00022759"/>
    </source>
</evidence>
<keyword evidence="22" id="KW-0862">Zinc</keyword>
<keyword evidence="14" id="KW-0229">DNA integration</keyword>
<dbReference type="InterPro" id="IPR012337">
    <property type="entry name" value="RNaseH-like_sf"/>
</dbReference>
<feature type="compositionally biased region" description="Polar residues" evidence="23">
    <location>
        <begin position="839"/>
        <end position="848"/>
    </location>
</feature>
<evidence type="ECO:0000256" key="4">
    <source>
        <dbReference type="ARBA" id="ARBA00022670"/>
    </source>
</evidence>
<dbReference type="Pfam" id="PF14223">
    <property type="entry name" value="Retrotran_gag_2"/>
    <property type="match status" value="1"/>
</dbReference>
<keyword evidence="4" id="KW-0645">Protease</keyword>
<evidence type="ECO:0000256" key="23">
    <source>
        <dbReference type="SAM" id="MobiDB-lite"/>
    </source>
</evidence>
<evidence type="ECO:0000256" key="16">
    <source>
        <dbReference type="ARBA" id="ARBA00022932"/>
    </source>
</evidence>
<dbReference type="Pfam" id="PF22936">
    <property type="entry name" value="Pol_BBD"/>
    <property type="match status" value="1"/>
</dbReference>
<evidence type="ECO:0000256" key="1">
    <source>
        <dbReference type="ARBA" id="ARBA00002180"/>
    </source>
</evidence>
<keyword evidence="9" id="KW-0255">Endonuclease</keyword>
<keyword evidence="8" id="KW-0547">Nucleotide-binding</keyword>
<evidence type="ECO:0000313" key="27">
    <source>
        <dbReference type="Proteomes" id="UP000237438"/>
    </source>
</evidence>
<evidence type="ECO:0000256" key="7">
    <source>
        <dbReference type="ARBA" id="ARBA00022723"/>
    </source>
</evidence>
<feature type="domain" description="Integrase catalytic" evidence="25">
    <location>
        <begin position="636"/>
        <end position="732"/>
    </location>
</feature>
<keyword evidence="3" id="KW-1188">Viral release from host cell</keyword>
<dbReference type="PANTHER" id="PTHR42648">
    <property type="entry name" value="TRANSPOSASE, PUTATIVE-RELATED"/>
    <property type="match status" value="1"/>
</dbReference>